<protein>
    <submittedName>
        <fullName evidence="1">Uncharacterized protein</fullName>
    </submittedName>
</protein>
<reference evidence="1" key="1">
    <citation type="submission" date="2023-07" db="EMBL/GenBank/DDBJ databases">
        <title>draft genome sequence of fig (Ficus carica).</title>
        <authorList>
            <person name="Takahashi T."/>
            <person name="Nishimura K."/>
        </authorList>
    </citation>
    <scope>NUCLEOTIDE SEQUENCE</scope>
</reference>
<dbReference type="Gramene" id="FCD_00000711-RA">
    <property type="protein sequence ID" value="FCD_00000711-RA:cds"/>
    <property type="gene ID" value="FCD_00000711"/>
</dbReference>
<evidence type="ECO:0000313" key="2">
    <source>
        <dbReference type="Proteomes" id="UP001187192"/>
    </source>
</evidence>
<keyword evidence="2" id="KW-1185">Reference proteome</keyword>
<sequence>MFSSSLAADGLDVLLAADQFLLEGLKHLRDGQFPYNKHSPTNCFESTSREPIKRMDLEPRHAKLEKVMEHMYNQVNSVPSTASRLNFWFGIG</sequence>
<gene>
    <name evidence="1" type="ORF">TIFTF001_017967</name>
</gene>
<comment type="caution">
    <text evidence="1">The sequence shown here is derived from an EMBL/GenBank/DDBJ whole genome shotgun (WGS) entry which is preliminary data.</text>
</comment>
<dbReference type="Proteomes" id="UP001187192">
    <property type="component" value="Unassembled WGS sequence"/>
</dbReference>
<name>A0AA88A3C7_FICCA</name>
<dbReference type="EMBL" id="BTGU01000029">
    <property type="protein sequence ID" value="GMN48794.1"/>
    <property type="molecule type" value="Genomic_DNA"/>
</dbReference>
<evidence type="ECO:0000313" key="1">
    <source>
        <dbReference type="EMBL" id="GMN48794.1"/>
    </source>
</evidence>
<organism evidence="1 2">
    <name type="scientific">Ficus carica</name>
    <name type="common">Common fig</name>
    <dbReference type="NCBI Taxonomy" id="3494"/>
    <lineage>
        <taxon>Eukaryota</taxon>
        <taxon>Viridiplantae</taxon>
        <taxon>Streptophyta</taxon>
        <taxon>Embryophyta</taxon>
        <taxon>Tracheophyta</taxon>
        <taxon>Spermatophyta</taxon>
        <taxon>Magnoliopsida</taxon>
        <taxon>eudicotyledons</taxon>
        <taxon>Gunneridae</taxon>
        <taxon>Pentapetalae</taxon>
        <taxon>rosids</taxon>
        <taxon>fabids</taxon>
        <taxon>Rosales</taxon>
        <taxon>Moraceae</taxon>
        <taxon>Ficeae</taxon>
        <taxon>Ficus</taxon>
    </lineage>
</organism>
<dbReference type="AlphaFoldDB" id="A0AA88A3C7"/>
<proteinExistence type="predicted"/>
<accession>A0AA88A3C7</accession>